<feature type="region of interest" description="Disordered" evidence="1">
    <location>
        <begin position="294"/>
        <end position="649"/>
    </location>
</feature>
<evidence type="ECO:0000313" key="5">
    <source>
        <dbReference type="Proteomes" id="UP001225356"/>
    </source>
</evidence>
<keyword evidence="2" id="KW-0472">Membrane</keyword>
<dbReference type="EMBL" id="JAUSQU010000001">
    <property type="protein sequence ID" value="MDP9848665.1"/>
    <property type="molecule type" value="Genomic_DNA"/>
</dbReference>
<evidence type="ECO:0000259" key="3">
    <source>
        <dbReference type="Pfam" id="PF25547"/>
    </source>
</evidence>
<sequence length="1404" mass="149839">MGFDGLLVPDWAKPYVGWVVGMDWPEGDETGCFRLADACVTAAHRIVEGTAADQPWTADKIGSEWDGAAHLAFTEHVSKMAGRQVADLVNRLINTAVALNGVGVQIQYAKYMIEVTVWLLIAQLAYLIAAALASGGASLALIPPRVQLARMTVAQIAKRTLLNIALFAGIVGGMDGGIQLTQMVQGRRDEFDLRQLGVSALSGGAMGGLMGLLSGGLTRLATPALRAGLTRAEMDMAERLLAAASSSIYGQAAQYAVTGGITTAGTMLAQGNFSWDLLAKGITSSALGADGQHLTAALPTHGGGTPSPNGDPSPGPFNGPDPGPFNGPDPGPFNGPDPGPFNGPDPGPFNGPDPGPGSSSRPDADSRPNPDQAPRSGADPVPDQGVGPRVEPGSDPGTGSVPDRGTTLSQVADTASTAGPTTGPEAARQGSVPHDLPDRQAQGPQGEARTQAAQQGPMPVHGEAPPRPRMPEQSTLPPARSTPDHAADGAPRQPGDRASGGAPDRTQGGTSHAAGHPVGSTPHQAPERAIGGAPPHQTLEGTGGGVAQPANERGPGSSSADTAGRSGGAEPGVPVRQGTSGETPPVSRIEGLLNHVPDSGDTTPSPQAPDRAGQAADGTPPPPRPGYPSAGPSQGGPDSPNSTSSRVPFDFQRFHNDSRWTAEATRFEQSLGAHYFNNPQTVDAARAALGKLRDVLLDLTSRQPGESPEAFARRVESVFFKDDAASAGQVGTRSGVTVDDLIAHGNLRELVTAFYNGAYYNRANPLIFGNALLNIMDTGGWDRAREVGLDVGEVQRAHHQLDERPHRSRLGRLEARFMPNMYTFNRDPFGTGNVGMLSERGARDVAEMIQSQFSRQDRTEAQIQELGLNTTPGHYDRLGAPLGRFERAFVEESVHGRLDPDAPLPWREGVTMHDTTGSRWARKITSEGFPVIDGVSGTTAKMLTAVKFLNLGPSTTEHFLGALMGWMLPSLDHSLFEIARGAQIADVGGMRLEPGSRPNVVDFYRNLPGMDLATLRREILSDGMFPHESRYTVNARDIAGFSETQHPKVGETVDRLWPQLESGRVTDPDLAGWLDRSGIDPSDPAQVRALGERLSPAHVMALTVYTRHGHYLINNVTRTQLWTGGVSESMVRNRMVDKVNQLVGSYLDNLAANTKALPLPMALRPLLHVGDGHLDSRSPLNALSDSYVDAARRTEEAKQRFAEARDEGRKDEARQAGQDLRQARRDGQEAWKALKEQLGRATPRLWDEMRWHADMVHDAMAQLPGVGSPERPVQAYRGDWMTPVHSPIYGSKLHPYGTAREFLSVSKLLEVAIRFMAENPASDRKVLVAYQLTGQQAKDISIFSSFAEDQEAVFPPHSRMHRENSPELAASLRDEVDRLAADMVERGVIPEVPRSYEIIVMEEG</sequence>
<evidence type="ECO:0000313" key="4">
    <source>
        <dbReference type="EMBL" id="MDP9848665.1"/>
    </source>
</evidence>
<keyword evidence="2" id="KW-1133">Transmembrane helix</keyword>
<feature type="region of interest" description="Disordered" evidence="1">
    <location>
        <begin position="1194"/>
        <end position="1228"/>
    </location>
</feature>
<feature type="transmembrane region" description="Helical" evidence="2">
    <location>
        <begin position="117"/>
        <end position="142"/>
    </location>
</feature>
<accession>A0ABT9QPI0</accession>
<organism evidence="4 5">
    <name type="scientific">Streptosporangium lutulentum</name>
    <dbReference type="NCBI Taxonomy" id="1461250"/>
    <lineage>
        <taxon>Bacteria</taxon>
        <taxon>Bacillati</taxon>
        <taxon>Actinomycetota</taxon>
        <taxon>Actinomycetes</taxon>
        <taxon>Streptosporangiales</taxon>
        <taxon>Streptosporangiaceae</taxon>
        <taxon>Streptosporangium</taxon>
    </lineage>
</organism>
<feature type="compositionally biased region" description="Pro residues" evidence="1">
    <location>
        <begin position="309"/>
        <end position="355"/>
    </location>
</feature>
<feature type="compositionally biased region" description="Basic and acidic residues" evidence="1">
    <location>
        <begin position="1194"/>
        <end position="1214"/>
    </location>
</feature>
<dbReference type="Pfam" id="PF25547">
    <property type="entry name" value="WXG100_2"/>
    <property type="match status" value="1"/>
</dbReference>
<protein>
    <recommendedName>
        <fullName evidence="3">Outer membrane channel protein CpnT-like N-terminal domain-containing protein</fullName>
    </recommendedName>
</protein>
<keyword evidence="5" id="KW-1185">Reference proteome</keyword>
<reference evidence="4 5" key="1">
    <citation type="submission" date="2023-07" db="EMBL/GenBank/DDBJ databases">
        <title>Sequencing the genomes of 1000 actinobacteria strains.</title>
        <authorList>
            <person name="Klenk H.-P."/>
        </authorList>
    </citation>
    <scope>NUCLEOTIDE SEQUENCE [LARGE SCALE GENOMIC DNA]</scope>
    <source>
        <strain evidence="4 5">DSM 46740</strain>
    </source>
</reference>
<feature type="compositionally biased region" description="Polar residues" evidence="1">
    <location>
        <begin position="406"/>
        <end position="420"/>
    </location>
</feature>
<dbReference type="InterPro" id="IPR057746">
    <property type="entry name" value="CpnT-like_N"/>
</dbReference>
<keyword evidence="2" id="KW-0812">Transmembrane</keyword>
<dbReference type="RefSeq" id="WP_307566108.1">
    <property type="nucleotide sequence ID" value="NZ_JAUSQU010000001.1"/>
</dbReference>
<evidence type="ECO:0000256" key="2">
    <source>
        <dbReference type="SAM" id="Phobius"/>
    </source>
</evidence>
<feature type="transmembrane region" description="Helical" evidence="2">
    <location>
        <begin position="162"/>
        <end position="184"/>
    </location>
</feature>
<gene>
    <name evidence="4" type="ORF">J2853_007876</name>
</gene>
<name>A0ABT9QPI0_9ACTN</name>
<comment type="caution">
    <text evidence="4">The sequence shown here is derived from an EMBL/GenBank/DDBJ whole genome shotgun (WGS) entry which is preliminary data.</text>
</comment>
<evidence type="ECO:0000256" key="1">
    <source>
        <dbReference type="SAM" id="MobiDB-lite"/>
    </source>
</evidence>
<dbReference type="Gene3D" id="3.90.176.10">
    <property type="entry name" value="Toxin ADP-ribosyltransferase, Chain A, domain 1"/>
    <property type="match status" value="1"/>
</dbReference>
<proteinExistence type="predicted"/>
<feature type="domain" description="Outer membrane channel protein CpnT-like N-terminal" evidence="3">
    <location>
        <begin position="14"/>
        <end position="142"/>
    </location>
</feature>
<dbReference type="Proteomes" id="UP001225356">
    <property type="component" value="Unassembled WGS sequence"/>
</dbReference>